<dbReference type="EMBL" id="VOPW01000001">
    <property type="protein sequence ID" value="TXC66169.1"/>
    <property type="molecule type" value="Genomic_DNA"/>
</dbReference>
<dbReference type="Proteomes" id="UP000321832">
    <property type="component" value="Unassembled WGS sequence"/>
</dbReference>
<dbReference type="Pfam" id="PF13338">
    <property type="entry name" value="AbiEi_4"/>
    <property type="match status" value="1"/>
</dbReference>
<dbReference type="AlphaFoldDB" id="A0A5C6U0A9"/>
<feature type="domain" description="AbiEi antitoxin N-terminal" evidence="2">
    <location>
        <begin position="9"/>
        <end position="52"/>
    </location>
</feature>
<organism evidence="3 4">
    <name type="scientific">Piscinibacter aquaticus</name>
    <dbReference type="NCBI Taxonomy" id="392597"/>
    <lineage>
        <taxon>Bacteria</taxon>
        <taxon>Pseudomonadati</taxon>
        <taxon>Pseudomonadota</taxon>
        <taxon>Betaproteobacteria</taxon>
        <taxon>Burkholderiales</taxon>
        <taxon>Sphaerotilaceae</taxon>
        <taxon>Piscinibacter</taxon>
    </lineage>
</organism>
<reference evidence="3 4" key="1">
    <citation type="submission" date="2019-08" db="EMBL/GenBank/DDBJ databases">
        <authorList>
            <person name="Khan S.A."/>
            <person name="Jeon C.O."/>
            <person name="Jeong S.E."/>
        </authorList>
    </citation>
    <scope>NUCLEOTIDE SEQUENCE [LARGE SCALE GENOMIC DNA]</scope>
    <source>
        <strain evidence="4">IMCC1728</strain>
    </source>
</reference>
<sequence length="202" mass="21490">MPAQSHAAKLLHLAARQPAVSARELSAAGIPARTVSRMAARGQVRRVGRGLYTGAEGSPSAHQSAIEVTRQAPKAVVCLLSALEIHGIGAQAPFEVWIALPAGTHAPKGTQAALRVTRLSGAAFTEGVETVVLDGAPVRVYSLAKTITDCFKLRSKVGLDVALEALREARQQRKVTSDDLSRYAKVNRMTNVMRPYLEAMTG</sequence>
<evidence type="ECO:0000313" key="3">
    <source>
        <dbReference type="EMBL" id="TXC66169.1"/>
    </source>
</evidence>
<accession>A0A5C6U0A9</accession>
<feature type="domain" description="AbiEi antitoxin C-terminal" evidence="1">
    <location>
        <begin position="73"/>
        <end position="194"/>
    </location>
</feature>
<proteinExistence type="predicted"/>
<evidence type="ECO:0000313" key="4">
    <source>
        <dbReference type="Proteomes" id="UP000321832"/>
    </source>
</evidence>
<comment type="caution">
    <text evidence="3">The sequence shown here is derived from an EMBL/GenBank/DDBJ whole genome shotgun (WGS) entry which is preliminary data.</text>
</comment>
<protein>
    <submittedName>
        <fullName evidence="3">Transcriptional regulator</fullName>
    </submittedName>
</protein>
<dbReference type="InterPro" id="IPR018547">
    <property type="entry name" value="AbiEi_C"/>
</dbReference>
<gene>
    <name evidence="3" type="ORF">FSC37_10225</name>
</gene>
<dbReference type="Pfam" id="PF09407">
    <property type="entry name" value="AbiEi_1"/>
    <property type="match status" value="1"/>
</dbReference>
<evidence type="ECO:0000259" key="2">
    <source>
        <dbReference type="Pfam" id="PF13338"/>
    </source>
</evidence>
<evidence type="ECO:0000259" key="1">
    <source>
        <dbReference type="Pfam" id="PF09407"/>
    </source>
</evidence>
<keyword evidence="4" id="KW-1185">Reference proteome</keyword>
<dbReference type="InterPro" id="IPR025159">
    <property type="entry name" value="AbiEi_N"/>
</dbReference>
<name>A0A5C6U0A9_9BURK</name>